<dbReference type="InterPro" id="IPR012337">
    <property type="entry name" value="RNaseH-like_sf"/>
</dbReference>
<evidence type="ECO:0000313" key="2">
    <source>
        <dbReference type="EMBL" id="JAB93089.1"/>
    </source>
</evidence>
<dbReference type="GO" id="GO:0003676">
    <property type="term" value="F:nucleic acid binding"/>
    <property type="evidence" value="ECO:0007669"/>
    <property type="project" value="InterPro"/>
</dbReference>
<dbReference type="InterPro" id="IPR036397">
    <property type="entry name" value="RNaseH_sf"/>
</dbReference>
<dbReference type="SUPFAM" id="SSF53098">
    <property type="entry name" value="Ribonuclease H-like"/>
    <property type="match status" value="1"/>
</dbReference>
<protein>
    <recommendedName>
        <fullName evidence="1">Integrase catalytic domain-containing protein</fullName>
    </recommendedName>
</protein>
<dbReference type="PROSITE" id="PS50994">
    <property type="entry name" value="INTEGRASE"/>
    <property type="match status" value="1"/>
</dbReference>
<feature type="non-terminal residue" evidence="2">
    <location>
        <position position="1"/>
    </location>
</feature>
<dbReference type="AlphaFoldDB" id="W8BVE4"/>
<dbReference type="Pfam" id="PF17921">
    <property type="entry name" value="Integrase_H2C2"/>
    <property type="match status" value="1"/>
</dbReference>
<dbReference type="Gene3D" id="3.30.420.10">
    <property type="entry name" value="Ribonuclease H-like superfamily/Ribonuclease H"/>
    <property type="match status" value="1"/>
</dbReference>
<accession>W8BVE4</accession>
<dbReference type="InterPro" id="IPR008042">
    <property type="entry name" value="Retrotrans_Pao"/>
</dbReference>
<dbReference type="OrthoDB" id="8065733at2759"/>
<dbReference type="InterPro" id="IPR043502">
    <property type="entry name" value="DNA/RNA_pol_sf"/>
</dbReference>
<reference evidence="2" key="2">
    <citation type="journal article" date="2014" name="BMC Genomics">
        <title>A genomic perspective to assessing quality of mass-reared SIT flies used in Mediterranean fruit fly (Ceratitis capitata) eradication in California.</title>
        <authorList>
            <person name="Calla B."/>
            <person name="Hall B."/>
            <person name="Hou S."/>
            <person name="Geib S.M."/>
        </authorList>
    </citation>
    <scope>NUCLEOTIDE SEQUENCE</scope>
</reference>
<dbReference type="EMBL" id="GAMC01013466">
    <property type="protein sequence ID" value="JAB93089.1"/>
    <property type="molecule type" value="mRNA"/>
</dbReference>
<dbReference type="GO" id="GO:0071897">
    <property type="term" value="P:DNA biosynthetic process"/>
    <property type="evidence" value="ECO:0007669"/>
    <property type="project" value="UniProtKB-ARBA"/>
</dbReference>
<dbReference type="InterPro" id="IPR040676">
    <property type="entry name" value="DUF5641"/>
</dbReference>
<dbReference type="GO" id="GO:0015074">
    <property type="term" value="P:DNA integration"/>
    <property type="evidence" value="ECO:0007669"/>
    <property type="project" value="InterPro"/>
</dbReference>
<proteinExistence type="evidence at transcript level"/>
<dbReference type="InterPro" id="IPR041588">
    <property type="entry name" value="Integrase_H2C2"/>
</dbReference>
<sequence>PILPDHRICEDHFIKTTSQDARGRVIVSLPFKENPICLGDSFDIARRRFLALEKRLLHSPEIRPQYISFMEEYENLGHMSVVAQPNLNEPHYYIPHHCVFKPSSTSTKLRVVFDASCRTSSQSSLNDILLVGPTIQQDLYMLLLRFRLYRFALTADVTKMYRQVLMNNNDCKYQYILWRASPDLDLQTYQLNTVTYGTASAPYLAVRSLHYLADQSMDELPIGALAVKSSFYVDDFICGADDVDALHILKSEVIEVLRRGQFPLSKWHSNHPEFMENQSVKNLNICDEFITSTLGVTWHQRSDNFLFSFQSKKEHNMATKRTILSIASSLFDPLGLLSPLLITTKIILQELWLLKLDWDESVPQHIHQAWTNCLATLKSVSSLTVPRYCLQPDTHNIQIHGFCDSSIRAYGCSVYVRTQNSHGQVDVHLLTSKSRVAPVKKQSLPKLELCGAHLLACLYAKIKDIFATGSVTTYFWTDSQLVLHWLQQHSITLSTFVGNRVSEIQALTVGAHWKHVPTKDNPADLVSRGCSTKDLISSNWFTGPVFLLQEENKWPKSKAPIDLNNDVINAEKRKTALTIIKDTNYVLDITNRSSSYTQCLRFVAWLFRFCCWCRKKSTPITVFSPDELRRALYCVIWNLQQQHFSLDFQLLKKNESVKSNLKHLTPFIDKTTGFELIKVGGRLDYADLPDAQKHPILLPSTSQFVLNYVRYLHRRNYHAGPKALVALIRLEYWIVNARDLTRRVVRSCVHCVRYKPVLAQQVMGPLPATRITPARPFERCGVDFCGPINTYLRIRGRAPTKSYLAVFVCLVTKAVHIEVVSDLSTHSFLNALKRMGGRRKLPCDIFCDNATNFVGASNQLKELKQYIFKANTQEEIYKFCSSEFINFHFIPPRAPHFGGLWEAAVKSAKGLLNRTLANTRLTFEELSTVAVEVEAILNSRPLSPMSSDPNDFDALTPAHFLVGSSLRALPERSFEDRNMSNTDRYDMITAIQQRIWRRWQAEYVNELRSRVKWTTPALDIKEGTLVIIHDDNLPPQRWKFGRVESTVPGRDGHVRVVHLRTANGTCCRPIHKIAVLPVS</sequence>
<dbReference type="Pfam" id="PF05380">
    <property type="entry name" value="Peptidase_A17"/>
    <property type="match status" value="1"/>
</dbReference>
<evidence type="ECO:0000259" key="1">
    <source>
        <dbReference type="PROSITE" id="PS50994"/>
    </source>
</evidence>
<dbReference type="PANTHER" id="PTHR47331:SF1">
    <property type="entry name" value="GAG-LIKE PROTEIN"/>
    <property type="match status" value="1"/>
</dbReference>
<dbReference type="SUPFAM" id="SSF56672">
    <property type="entry name" value="DNA/RNA polymerases"/>
    <property type="match status" value="1"/>
</dbReference>
<feature type="domain" description="Integrase catalytic" evidence="1">
    <location>
        <begin position="772"/>
        <end position="965"/>
    </location>
</feature>
<dbReference type="PANTHER" id="PTHR47331">
    <property type="entry name" value="PHD-TYPE DOMAIN-CONTAINING PROTEIN"/>
    <property type="match status" value="1"/>
</dbReference>
<organism evidence="2">
    <name type="scientific">Ceratitis capitata</name>
    <name type="common">Mediterranean fruit fly</name>
    <name type="synonym">Tephritis capitata</name>
    <dbReference type="NCBI Taxonomy" id="7213"/>
    <lineage>
        <taxon>Eukaryota</taxon>
        <taxon>Metazoa</taxon>
        <taxon>Ecdysozoa</taxon>
        <taxon>Arthropoda</taxon>
        <taxon>Hexapoda</taxon>
        <taxon>Insecta</taxon>
        <taxon>Pterygota</taxon>
        <taxon>Neoptera</taxon>
        <taxon>Endopterygota</taxon>
        <taxon>Diptera</taxon>
        <taxon>Brachycera</taxon>
        <taxon>Muscomorpha</taxon>
        <taxon>Tephritoidea</taxon>
        <taxon>Tephritidae</taxon>
        <taxon>Ceratitis</taxon>
        <taxon>Ceratitis</taxon>
    </lineage>
</organism>
<dbReference type="GO" id="GO:0042575">
    <property type="term" value="C:DNA polymerase complex"/>
    <property type="evidence" value="ECO:0007669"/>
    <property type="project" value="UniProtKB-ARBA"/>
</dbReference>
<reference evidence="2" key="1">
    <citation type="submission" date="2013-07" db="EMBL/GenBank/DDBJ databases">
        <authorList>
            <person name="Geib S."/>
        </authorList>
    </citation>
    <scope>NUCLEOTIDE SEQUENCE</scope>
</reference>
<dbReference type="Pfam" id="PF18701">
    <property type="entry name" value="DUF5641"/>
    <property type="match status" value="1"/>
</dbReference>
<name>W8BVE4_CERCA</name>
<dbReference type="InterPro" id="IPR001584">
    <property type="entry name" value="Integrase_cat-core"/>
</dbReference>